<feature type="non-terminal residue" evidence="2">
    <location>
        <position position="106"/>
    </location>
</feature>
<accession>A0AAW0W146</accession>
<reference evidence="2 3" key="1">
    <citation type="journal article" date="2024" name="BMC Genomics">
        <title>Genome assembly of redclaw crayfish (Cherax quadricarinatus) provides insights into its immune adaptation and hypoxia tolerance.</title>
        <authorList>
            <person name="Liu Z."/>
            <person name="Zheng J."/>
            <person name="Li H."/>
            <person name="Fang K."/>
            <person name="Wang S."/>
            <person name="He J."/>
            <person name="Zhou D."/>
            <person name="Weng S."/>
            <person name="Chi M."/>
            <person name="Gu Z."/>
            <person name="He J."/>
            <person name="Li F."/>
            <person name="Wang M."/>
        </authorList>
    </citation>
    <scope>NUCLEOTIDE SEQUENCE [LARGE SCALE GENOMIC DNA]</scope>
    <source>
        <strain evidence="2">ZL_2023a</strain>
    </source>
</reference>
<dbReference type="AlphaFoldDB" id="A0AAW0W146"/>
<dbReference type="EMBL" id="JARKIK010000091">
    <property type="protein sequence ID" value="KAK8723153.1"/>
    <property type="molecule type" value="Genomic_DNA"/>
</dbReference>
<protein>
    <submittedName>
        <fullName evidence="2">Uncharacterized protein</fullName>
    </submittedName>
</protein>
<sequence length="106" mass="12039">MEQGTDHLTGKGRETTKVKSSGTPTRLHREFLPSISRNEVKKKMTCPEKSKEVDVANKTEVMKKKRGGEENPDIIAITEMKIYGIINVIFPKGYHIVKERENTVLL</sequence>
<evidence type="ECO:0000313" key="3">
    <source>
        <dbReference type="Proteomes" id="UP001445076"/>
    </source>
</evidence>
<evidence type="ECO:0000256" key="1">
    <source>
        <dbReference type="SAM" id="MobiDB-lite"/>
    </source>
</evidence>
<comment type="caution">
    <text evidence="2">The sequence shown here is derived from an EMBL/GenBank/DDBJ whole genome shotgun (WGS) entry which is preliminary data.</text>
</comment>
<proteinExistence type="predicted"/>
<keyword evidence="3" id="KW-1185">Reference proteome</keyword>
<name>A0AAW0W146_CHEQU</name>
<feature type="region of interest" description="Disordered" evidence="1">
    <location>
        <begin position="1"/>
        <end position="38"/>
    </location>
</feature>
<evidence type="ECO:0000313" key="2">
    <source>
        <dbReference type="EMBL" id="KAK8723153.1"/>
    </source>
</evidence>
<gene>
    <name evidence="2" type="ORF">OTU49_011866</name>
</gene>
<feature type="compositionally biased region" description="Basic and acidic residues" evidence="1">
    <location>
        <begin position="1"/>
        <end position="17"/>
    </location>
</feature>
<dbReference type="Proteomes" id="UP001445076">
    <property type="component" value="Unassembled WGS sequence"/>
</dbReference>
<organism evidence="2 3">
    <name type="scientific">Cherax quadricarinatus</name>
    <name type="common">Australian red claw crayfish</name>
    <dbReference type="NCBI Taxonomy" id="27406"/>
    <lineage>
        <taxon>Eukaryota</taxon>
        <taxon>Metazoa</taxon>
        <taxon>Ecdysozoa</taxon>
        <taxon>Arthropoda</taxon>
        <taxon>Crustacea</taxon>
        <taxon>Multicrustacea</taxon>
        <taxon>Malacostraca</taxon>
        <taxon>Eumalacostraca</taxon>
        <taxon>Eucarida</taxon>
        <taxon>Decapoda</taxon>
        <taxon>Pleocyemata</taxon>
        <taxon>Astacidea</taxon>
        <taxon>Parastacoidea</taxon>
        <taxon>Parastacidae</taxon>
        <taxon>Cherax</taxon>
    </lineage>
</organism>